<dbReference type="InterPro" id="IPR001031">
    <property type="entry name" value="Thioesterase"/>
</dbReference>
<keyword evidence="5" id="KW-1185">Reference proteome</keyword>
<name>A0ABU9CH09_9BURK</name>
<comment type="caution">
    <text evidence="4">The sequence shown here is derived from an EMBL/GenBank/DDBJ whole genome shotgun (WGS) entry which is preliminary data.</text>
</comment>
<dbReference type="Pfam" id="PF00975">
    <property type="entry name" value="Thioesterase"/>
    <property type="match status" value="1"/>
</dbReference>
<sequence>MRPFDPRRQPWISHHVPNPAARLRLFCFPFAGGGASAYRGWARELPSDVEVCPVQYPGRETRITEPLQTALPVLVRMAAGALEPLLDEPYAFFGHSMGALMAFELTRELLHRGLRPPEQLVLSAYRAPTLPHWSALPYDLPHDEFVDRLRKLEGTPQAALDSPELMEMILPILRADCQVCDEYRLRDTTPLPVPLAVFGGRSDPEAGEAQLQPWQALAGAGFTLRMFDGGHFYLNSARAGFMSALSEVLSARHG</sequence>
<dbReference type="GO" id="GO:0016787">
    <property type="term" value="F:hydrolase activity"/>
    <property type="evidence" value="ECO:0007669"/>
    <property type="project" value="UniProtKB-KW"/>
</dbReference>
<dbReference type="PANTHER" id="PTHR11487:SF0">
    <property type="entry name" value="S-ACYL FATTY ACID SYNTHASE THIOESTERASE, MEDIUM CHAIN"/>
    <property type="match status" value="1"/>
</dbReference>
<evidence type="ECO:0000313" key="5">
    <source>
        <dbReference type="Proteomes" id="UP001365405"/>
    </source>
</evidence>
<protein>
    <submittedName>
        <fullName evidence="4">Alpha/beta fold hydrolase</fullName>
    </submittedName>
</protein>
<feature type="domain" description="Thioesterase TesA-like" evidence="3">
    <location>
        <begin position="26"/>
        <end position="249"/>
    </location>
</feature>
<dbReference type="SMART" id="SM00824">
    <property type="entry name" value="PKS_TE"/>
    <property type="match status" value="1"/>
</dbReference>
<dbReference type="PANTHER" id="PTHR11487">
    <property type="entry name" value="THIOESTERASE"/>
    <property type="match status" value="1"/>
</dbReference>
<dbReference type="InterPro" id="IPR029058">
    <property type="entry name" value="AB_hydrolase_fold"/>
</dbReference>
<evidence type="ECO:0000256" key="1">
    <source>
        <dbReference type="ARBA" id="ARBA00007169"/>
    </source>
</evidence>
<keyword evidence="2 4" id="KW-0378">Hydrolase</keyword>
<dbReference type="Gene3D" id="3.40.50.1820">
    <property type="entry name" value="alpha/beta hydrolase"/>
    <property type="match status" value="1"/>
</dbReference>
<evidence type="ECO:0000256" key="2">
    <source>
        <dbReference type="ARBA" id="ARBA00022801"/>
    </source>
</evidence>
<dbReference type="InterPro" id="IPR012223">
    <property type="entry name" value="TEII"/>
</dbReference>
<dbReference type="EMBL" id="JBBUTH010000007">
    <property type="protein sequence ID" value="MEK8051143.1"/>
    <property type="molecule type" value="Genomic_DNA"/>
</dbReference>
<comment type="similarity">
    <text evidence="1">Belongs to the thioesterase family.</text>
</comment>
<evidence type="ECO:0000313" key="4">
    <source>
        <dbReference type="EMBL" id="MEK8051143.1"/>
    </source>
</evidence>
<dbReference type="RefSeq" id="WP_341410834.1">
    <property type="nucleotide sequence ID" value="NZ_JBBUTH010000007.1"/>
</dbReference>
<gene>
    <name evidence="4" type="ORF">AACH10_12905</name>
</gene>
<reference evidence="4 5" key="1">
    <citation type="submission" date="2024-04" db="EMBL/GenBank/DDBJ databases">
        <title>Novel species of the genus Ideonella isolated from streams.</title>
        <authorList>
            <person name="Lu H."/>
        </authorList>
    </citation>
    <scope>NUCLEOTIDE SEQUENCE [LARGE SCALE GENOMIC DNA]</scope>
    <source>
        <strain evidence="4 5">DXS22W</strain>
    </source>
</reference>
<proteinExistence type="inferred from homology"/>
<accession>A0ABU9CH09</accession>
<dbReference type="SUPFAM" id="SSF53474">
    <property type="entry name" value="alpha/beta-Hydrolases"/>
    <property type="match status" value="1"/>
</dbReference>
<evidence type="ECO:0000259" key="3">
    <source>
        <dbReference type="SMART" id="SM00824"/>
    </source>
</evidence>
<dbReference type="InterPro" id="IPR020802">
    <property type="entry name" value="TesA-like"/>
</dbReference>
<dbReference type="Proteomes" id="UP001365405">
    <property type="component" value="Unassembled WGS sequence"/>
</dbReference>
<organism evidence="4 5">
    <name type="scientific">Pseudaquabacterium inlustre</name>
    <dbReference type="NCBI Taxonomy" id="2984192"/>
    <lineage>
        <taxon>Bacteria</taxon>
        <taxon>Pseudomonadati</taxon>
        <taxon>Pseudomonadota</taxon>
        <taxon>Betaproteobacteria</taxon>
        <taxon>Burkholderiales</taxon>
        <taxon>Sphaerotilaceae</taxon>
        <taxon>Pseudaquabacterium</taxon>
    </lineage>
</organism>